<evidence type="ECO:0000313" key="2">
    <source>
        <dbReference type="EMBL" id="KAJ7041751.1"/>
    </source>
</evidence>
<dbReference type="AlphaFoldDB" id="A0AAD6XBC3"/>
<gene>
    <name evidence="2" type="ORF">C8F04DRAFT_1176842</name>
</gene>
<reference evidence="2" key="1">
    <citation type="submission" date="2023-03" db="EMBL/GenBank/DDBJ databases">
        <title>Massive genome expansion in bonnet fungi (Mycena s.s.) driven by repeated elements and novel gene families across ecological guilds.</title>
        <authorList>
            <consortium name="Lawrence Berkeley National Laboratory"/>
            <person name="Harder C.B."/>
            <person name="Miyauchi S."/>
            <person name="Viragh M."/>
            <person name="Kuo A."/>
            <person name="Thoen E."/>
            <person name="Andreopoulos B."/>
            <person name="Lu D."/>
            <person name="Skrede I."/>
            <person name="Drula E."/>
            <person name="Henrissat B."/>
            <person name="Morin E."/>
            <person name="Kohler A."/>
            <person name="Barry K."/>
            <person name="LaButti K."/>
            <person name="Morin E."/>
            <person name="Salamov A."/>
            <person name="Lipzen A."/>
            <person name="Mereny Z."/>
            <person name="Hegedus B."/>
            <person name="Baldrian P."/>
            <person name="Stursova M."/>
            <person name="Weitz H."/>
            <person name="Taylor A."/>
            <person name="Grigoriev I.V."/>
            <person name="Nagy L.G."/>
            <person name="Martin F."/>
            <person name="Kauserud H."/>
        </authorList>
    </citation>
    <scope>NUCLEOTIDE SEQUENCE</scope>
    <source>
        <strain evidence="2">CBHHK200</strain>
    </source>
</reference>
<name>A0AAD6XBC3_9AGAR</name>
<protein>
    <submittedName>
        <fullName evidence="2">Uncharacterized protein</fullName>
    </submittedName>
</protein>
<organism evidence="2 3">
    <name type="scientific">Mycena alexandri</name>
    <dbReference type="NCBI Taxonomy" id="1745969"/>
    <lineage>
        <taxon>Eukaryota</taxon>
        <taxon>Fungi</taxon>
        <taxon>Dikarya</taxon>
        <taxon>Basidiomycota</taxon>
        <taxon>Agaricomycotina</taxon>
        <taxon>Agaricomycetes</taxon>
        <taxon>Agaricomycetidae</taxon>
        <taxon>Agaricales</taxon>
        <taxon>Marasmiineae</taxon>
        <taxon>Mycenaceae</taxon>
        <taxon>Mycena</taxon>
    </lineage>
</organism>
<dbReference type="EMBL" id="JARJCM010000015">
    <property type="protein sequence ID" value="KAJ7041751.1"/>
    <property type="molecule type" value="Genomic_DNA"/>
</dbReference>
<accession>A0AAD6XBC3</accession>
<feature type="region of interest" description="Disordered" evidence="1">
    <location>
        <begin position="303"/>
        <end position="323"/>
    </location>
</feature>
<evidence type="ECO:0000256" key="1">
    <source>
        <dbReference type="SAM" id="MobiDB-lite"/>
    </source>
</evidence>
<proteinExistence type="predicted"/>
<keyword evidence="3" id="KW-1185">Reference proteome</keyword>
<comment type="caution">
    <text evidence="2">The sequence shown here is derived from an EMBL/GenBank/DDBJ whole genome shotgun (WGS) entry which is preliminary data.</text>
</comment>
<evidence type="ECO:0000313" key="3">
    <source>
        <dbReference type="Proteomes" id="UP001218188"/>
    </source>
</evidence>
<dbReference type="Proteomes" id="UP001218188">
    <property type="component" value="Unassembled WGS sequence"/>
</dbReference>
<sequence length="400" mass="43657">MAQLGISLNQIASKDFQEVLRVSGALPTRWSPRRLNVHRWHLIKSTTIYPRLCEMVDLLKITEPELLDKLYVTPLAGYIFVGVHNSLSLYSVQDVTGGALRALTKKSAENAAQVATTMCTGSDAKTARAGVPLTGPVKPVKTVTVSIPTVWGLPYPQEPLEQSIGYGDPMGGDDEASDVCAALHWFVEKHHLSLNEVEHLLCTRQQDVWTCGLYAPGAIAHKYLPGEYPLISPEFELGDLGKLDMLRCIILRFHERCLPTAKALPSFLTQGLTEYAGVPRSMRHSRSPSPVTPPGLEFAMQSLSVSPKKPPRKRPKTQQSSSGTVATLIAPIFKPPKLKKTVNKVVAKERKASNKPTAKARKLMKAAAIKVVMGKFGSVQVRGTFARTLNLNFGSGSANC</sequence>